<keyword evidence="2" id="KW-0238">DNA-binding</keyword>
<evidence type="ECO:0000256" key="2">
    <source>
        <dbReference type="ARBA" id="ARBA00023125"/>
    </source>
</evidence>
<organism evidence="6 7">
    <name type="scientific">Tepidimonas fonticaldi</name>
    <dbReference type="NCBI Taxonomy" id="1101373"/>
    <lineage>
        <taxon>Bacteria</taxon>
        <taxon>Pseudomonadati</taxon>
        <taxon>Pseudomonadota</taxon>
        <taxon>Betaproteobacteria</taxon>
        <taxon>Burkholderiales</taxon>
        <taxon>Tepidimonas</taxon>
    </lineage>
</organism>
<feature type="region of interest" description="Disordered" evidence="4">
    <location>
        <begin position="335"/>
        <end position="359"/>
    </location>
</feature>
<dbReference type="PANTHER" id="PTHR47894:SF1">
    <property type="entry name" value="HTH-TYPE TRANSCRIPTIONAL REGULATOR VQSM"/>
    <property type="match status" value="1"/>
</dbReference>
<gene>
    <name evidence="6" type="primary">virS_1</name>
    <name evidence="6" type="ORF">Tfont_00485</name>
</gene>
<protein>
    <submittedName>
        <fullName evidence="6">HTH-type transcriptional regulator VirS</fullName>
    </submittedName>
</protein>
<feature type="domain" description="HTH araC/xylS-type" evidence="5">
    <location>
        <begin position="244"/>
        <end position="342"/>
    </location>
</feature>
<dbReference type="InterPro" id="IPR009057">
    <property type="entry name" value="Homeodomain-like_sf"/>
</dbReference>
<evidence type="ECO:0000256" key="4">
    <source>
        <dbReference type="SAM" id="MobiDB-lite"/>
    </source>
</evidence>
<dbReference type="GO" id="GO:0005829">
    <property type="term" value="C:cytosol"/>
    <property type="evidence" value="ECO:0007669"/>
    <property type="project" value="TreeGrafter"/>
</dbReference>
<keyword evidence="3" id="KW-0804">Transcription</keyword>
<dbReference type="Proteomes" id="UP000316388">
    <property type="component" value="Unassembled WGS sequence"/>
</dbReference>
<dbReference type="SMART" id="SM00342">
    <property type="entry name" value="HTH_ARAC"/>
    <property type="match status" value="1"/>
</dbReference>
<dbReference type="AlphaFoldDB" id="A0A554XPX5"/>
<dbReference type="Pfam" id="PF12833">
    <property type="entry name" value="HTH_18"/>
    <property type="match status" value="1"/>
</dbReference>
<keyword evidence="1" id="KW-0805">Transcription regulation</keyword>
<reference evidence="6 7" key="1">
    <citation type="submission" date="2019-07" db="EMBL/GenBank/DDBJ databases">
        <title>Tepidimonas fonticaldi AT-A2 draft genome.</title>
        <authorList>
            <person name="Da Costa M.S."/>
            <person name="Froufe H.J.C."/>
            <person name="Egas C."/>
            <person name="Albuquerque L."/>
        </authorList>
    </citation>
    <scope>NUCLEOTIDE SEQUENCE [LARGE SCALE GENOMIC DNA]</scope>
    <source>
        <strain evidence="6 7">AT-A2</strain>
    </source>
</reference>
<dbReference type="EMBL" id="VJOO01000003">
    <property type="protein sequence ID" value="TSE37832.1"/>
    <property type="molecule type" value="Genomic_DNA"/>
</dbReference>
<evidence type="ECO:0000256" key="3">
    <source>
        <dbReference type="ARBA" id="ARBA00023163"/>
    </source>
</evidence>
<dbReference type="InterPro" id="IPR032687">
    <property type="entry name" value="AraC-type_N"/>
</dbReference>
<dbReference type="PANTHER" id="PTHR47894">
    <property type="entry name" value="HTH-TYPE TRANSCRIPTIONAL REGULATOR GADX"/>
    <property type="match status" value="1"/>
</dbReference>
<dbReference type="SUPFAM" id="SSF46689">
    <property type="entry name" value="Homeodomain-like"/>
    <property type="match status" value="1"/>
</dbReference>
<dbReference type="InterPro" id="IPR018060">
    <property type="entry name" value="HTH_AraC"/>
</dbReference>
<proteinExistence type="predicted"/>
<sequence>MYAAGTIAAASISVSARIGAMIVGAAAARGVAADGLMAAAGFEAAWLDDPDARMPLAVETRLWDEAARRSGDVAFGLHAAAAIRPGMFQVLDYAVRTAPDLGTALRRLARYNRLLHDVATFDIQPQGAVVRIVHRLADSRARPSRHAVEFTLASLVVVASQIGAAPVRAVAVDFAHEAAGGLADHRAVFGVTPRFGAVQSCLVLDAAVLRRPVPAADAELSRIVTAHADGLLERLGSPAASWSDRVRRALLQGLDGERATLPAVARQLGLSERSLQRRLRDEGTGFAPLLDAVRHELALRWVGEGRLALGEVAYLLGFSEPSAFHRAFRRWTGTTPQAMRRGAAQPATNTDGPASTDPR</sequence>
<dbReference type="Pfam" id="PF12625">
    <property type="entry name" value="Arabinose_bd"/>
    <property type="match status" value="1"/>
</dbReference>
<comment type="caution">
    <text evidence="6">The sequence shown here is derived from an EMBL/GenBank/DDBJ whole genome shotgun (WGS) entry which is preliminary data.</text>
</comment>
<accession>A0A554XPX5</accession>
<evidence type="ECO:0000256" key="1">
    <source>
        <dbReference type="ARBA" id="ARBA00023015"/>
    </source>
</evidence>
<evidence type="ECO:0000259" key="5">
    <source>
        <dbReference type="PROSITE" id="PS01124"/>
    </source>
</evidence>
<evidence type="ECO:0000313" key="7">
    <source>
        <dbReference type="Proteomes" id="UP000316388"/>
    </source>
</evidence>
<dbReference type="Gene3D" id="1.10.10.60">
    <property type="entry name" value="Homeodomain-like"/>
    <property type="match status" value="1"/>
</dbReference>
<dbReference type="GO" id="GO:0000976">
    <property type="term" value="F:transcription cis-regulatory region binding"/>
    <property type="evidence" value="ECO:0007669"/>
    <property type="project" value="TreeGrafter"/>
</dbReference>
<evidence type="ECO:0000313" key="6">
    <source>
        <dbReference type="EMBL" id="TSE37832.1"/>
    </source>
</evidence>
<dbReference type="PROSITE" id="PS01124">
    <property type="entry name" value="HTH_ARAC_FAMILY_2"/>
    <property type="match status" value="1"/>
</dbReference>
<dbReference type="GO" id="GO:0003700">
    <property type="term" value="F:DNA-binding transcription factor activity"/>
    <property type="evidence" value="ECO:0007669"/>
    <property type="project" value="InterPro"/>
</dbReference>
<name>A0A554XPX5_9BURK</name>